<sequence>MAVPAVSTIVVVAVAKKNFLKLYLKNFILLKNLNLIAAGSQRLAMLLAGNAAAQARVQGRNGPPLDRSGRQWAYAS</sequence>
<organism evidence="1">
    <name type="scientific">blood disease bacterium R229</name>
    <dbReference type="NCBI Taxonomy" id="741978"/>
    <lineage>
        <taxon>Bacteria</taxon>
        <taxon>Pseudomonadati</taxon>
        <taxon>Pseudomonadota</taxon>
        <taxon>Betaproteobacteria</taxon>
        <taxon>Burkholderiales</taxon>
        <taxon>Burkholderiaceae</taxon>
        <taxon>Ralstonia</taxon>
        <taxon>Ralstonia solanacearum species complex</taxon>
    </lineage>
</organism>
<reference evidence="1" key="2">
    <citation type="submission" date="2011-04" db="EMBL/GenBank/DDBJ databases">
        <authorList>
            <person name="Genoscope - CEA"/>
        </authorList>
    </citation>
    <scope>NUCLEOTIDE SEQUENCE</scope>
    <source>
        <strain evidence="1">R229</strain>
    </source>
</reference>
<proteinExistence type="predicted"/>
<evidence type="ECO:0000313" key="1">
    <source>
        <dbReference type="EMBL" id="CCA83428.1"/>
    </source>
</evidence>
<dbReference type="EMBL" id="FR854082">
    <property type="protein sequence ID" value="CCA83428.1"/>
    <property type="molecule type" value="Genomic_DNA"/>
</dbReference>
<dbReference type="AlphaFoldDB" id="G2ZWD3"/>
<reference evidence="1" key="1">
    <citation type="journal article" date="2011" name="PLoS ONE">
        <title>Ralstonia syzygii, the Blood Disease Bacterium and some Asian R. solanacearum strains form a single genomic species despite divergent lifestyles.</title>
        <authorList>
            <person name="Remenant B."/>
            <person name="de Cambiaire J.C."/>
            <person name="Cellier G."/>
            <person name="Jacobs J.M."/>
            <person name="Mangenot S."/>
            <person name="Barbe V."/>
            <person name="Lajus A."/>
            <person name="Vallenet D."/>
            <person name="Medigue C."/>
            <person name="Fegan M."/>
            <person name="Allen C."/>
            <person name="Prior P."/>
        </authorList>
    </citation>
    <scope>NUCLEOTIDE SEQUENCE</scope>
    <source>
        <strain evidence="1">R229</strain>
    </source>
</reference>
<protein>
    <submittedName>
        <fullName evidence="1">Uncharacterized protein</fullName>
    </submittedName>
</protein>
<accession>G2ZWD3</accession>
<name>G2ZWD3_9RALS</name>
<gene>
    <name evidence="1" type="ORF">BDB_mp60594</name>
</gene>